<proteinExistence type="predicted"/>
<keyword evidence="3" id="KW-1185">Reference proteome</keyword>
<dbReference type="InterPro" id="IPR016181">
    <property type="entry name" value="Acyl_CoA_acyltransferase"/>
</dbReference>
<dbReference type="Pfam" id="PF13527">
    <property type="entry name" value="Acetyltransf_9"/>
    <property type="match status" value="1"/>
</dbReference>
<dbReference type="Gene3D" id="3.40.630.30">
    <property type="match status" value="1"/>
</dbReference>
<dbReference type="OrthoDB" id="9797178at2"/>
<dbReference type="PROSITE" id="PS51186">
    <property type="entry name" value="GNAT"/>
    <property type="match status" value="1"/>
</dbReference>
<dbReference type="InterPro" id="IPR000182">
    <property type="entry name" value="GNAT_dom"/>
</dbReference>
<protein>
    <submittedName>
        <fullName evidence="2">Putative acetyltransferase</fullName>
    </submittedName>
</protein>
<dbReference type="GO" id="GO:0016747">
    <property type="term" value="F:acyltransferase activity, transferring groups other than amino-acyl groups"/>
    <property type="evidence" value="ECO:0007669"/>
    <property type="project" value="InterPro"/>
</dbReference>
<name>A0A4R6WY66_9PROT</name>
<organism evidence="2 3">
    <name type="scientific">Dongia mobilis</name>
    <dbReference type="NCBI Taxonomy" id="578943"/>
    <lineage>
        <taxon>Bacteria</taxon>
        <taxon>Pseudomonadati</taxon>
        <taxon>Pseudomonadota</taxon>
        <taxon>Alphaproteobacteria</taxon>
        <taxon>Rhodospirillales</taxon>
        <taxon>Dongiaceae</taxon>
        <taxon>Dongia</taxon>
    </lineage>
</organism>
<dbReference type="EMBL" id="SNYW01000002">
    <property type="protein sequence ID" value="TDQ85453.1"/>
    <property type="molecule type" value="Genomic_DNA"/>
</dbReference>
<evidence type="ECO:0000313" key="2">
    <source>
        <dbReference type="EMBL" id="TDQ85453.1"/>
    </source>
</evidence>
<dbReference type="RefSeq" id="WP_133611658.1">
    <property type="nucleotide sequence ID" value="NZ_SNYW01000002.1"/>
</dbReference>
<comment type="caution">
    <text evidence="2">The sequence shown here is derived from an EMBL/GenBank/DDBJ whole genome shotgun (WGS) entry which is preliminary data.</text>
</comment>
<feature type="domain" description="N-acetyltransferase" evidence="1">
    <location>
        <begin position="1"/>
        <end position="146"/>
    </location>
</feature>
<dbReference type="Proteomes" id="UP000295783">
    <property type="component" value="Unassembled WGS sequence"/>
</dbReference>
<reference evidence="2 3" key="1">
    <citation type="submission" date="2019-03" db="EMBL/GenBank/DDBJ databases">
        <title>Genomic Encyclopedia of Type Strains, Phase III (KMG-III): the genomes of soil and plant-associated and newly described type strains.</title>
        <authorList>
            <person name="Whitman W."/>
        </authorList>
    </citation>
    <scope>NUCLEOTIDE SEQUENCE [LARGE SCALE GENOMIC DNA]</scope>
    <source>
        <strain evidence="2 3">CGMCC 1.7660</strain>
    </source>
</reference>
<dbReference type="CDD" id="cd04301">
    <property type="entry name" value="NAT_SF"/>
    <property type="match status" value="1"/>
</dbReference>
<accession>A0A4R6WY66</accession>
<evidence type="ECO:0000259" key="1">
    <source>
        <dbReference type="PROSITE" id="PS51186"/>
    </source>
</evidence>
<sequence>MRIRKAEAADLPAIRKIHDAAFGGPAEGKLVAALVADGLDAISLLARLDDEPVGHILFSPLTVEVDGRAIPALALAPVGVTPAYQKRGIGSALIEAGLAAAREGGWAAVIVLGHPQYYPRFGFRAALTAGFQAPFQGEAFMGLELQPGALNGHKGRIIYPVSFGIDVSGPASATG</sequence>
<dbReference type="AlphaFoldDB" id="A0A4R6WY66"/>
<dbReference type="SUPFAM" id="SSF55729">
    <property type="entry name" value="Acyl-CoA N-acyltransferases (Nat)"/>
    <property type="match status" value="1"/>
</dbReference>
<keyword evidence="2" id="KW-0808">Transferase</keyword>
<gene>
    <name evidence="2" type="ORF">A8950_0239</name>
</gene>
<evidence type="ECO:0000313" key="3">
    <source>
        <dbReference type="Proteomes" id="UP000295783"/>
    </source>
</evidence>